<evidence type="ECO:0000256" key="2">
    <source>
        <dbReference type="ARBA" id="ARBA00022692"/>
    </source>
</evidence>
<dbReference type="AlphaFoldDB" id="A0A7R8W208"/>
<dbReference type="Pfam" id="PF02019">
    <property type="entry name" value="WIF"/>
    <property type="match status" value="1"/>
</dbReference>
<feature type="compositionally biased region" description="Basic and acidic residues" evidence="10">
    <location>
        <begin position="284"/>
        <end position="293"/>
    </location>
</feature>
<sequence length="767" mass="84766">MTTRACLSGGVNSPVYYVREGVPNTYALNFTMTVPADVSDIHFWWENLDKKPVAYDIQIENGNPSALLQPKINISRSGLIPRITKSFRIELQCTGLLNAEVLVTLRLNFTTNKNIFSIELVRKKICLTANFMSLQESGRREASTASDHDDASDSSSSLSSGREKLQEDSPKIQGNENTGDVSSSAFIAVGGVVGAVLTITALFALAYWKNGQRRRESPTRRDLKYESMPSNVFCRPASPTNSLKSGSYATIASFQRVLLADKLPTFPAVSEKSGSSTGSAGRISLERSYKSDSRTMSSSNKQGNSHGGTSGTYNGSSRTGGFMNPREAVTPEPFKYCNHSTSSCSGVPASCNETIYMTPGKGRKKSDLEIWQKEFDSALGRTSEPKRGGNEETSSWNVSDPGYGGLQFFTPPPPSSPPPPVSRSPSPPPQILIPREVDQQPSLSEMLKSLTVDQKHIVAEELLQEGTFGRIYRGTYQKPGFPKEHVMIKTVTGHSSPVQSTLLLGEGLLMFGVSHSNTLPIIGVSVQDRPTLIYPYMNLGNMKLFLNSCRKCHDSQSYPLLTQEVIHFGIQACGGIAHLHQRNIIHKDVAARNCVIFSSTGQHKLDERADTLGTPSPIRTPSDSAMNFAFECLDDKLRLMITDNALARDLFPDDYHCLGDSENRPIKWMPPESICDRKFSSASDVWSYGVFLWELITLAQQPFQEVDPFEMAKFLKDGYRLAQPPRCPDDLFDVMAVCWEALPEDRPTMNQLLIYLQEFESSLGKYI</sequence>
<dbReference type="GO" id="GO:0004672">
    <property type="term" value="F:protein kinase activity"/>
    <property type="evidence" value="ECO:0007669"/>
    <property type="project" value="InterPro"/>
</dbReference>
<dbReference type="InterPro" id="IPR038677">
    <property type="entry name" value="WIF_sf"/>
</dbReference>
<dbReference type="InterPro" id="IPR050122">
    <property type="entry name" value="RTK"/>
</dbReference>
<dbReference type="InterPro" id="IPR008266">
    <property type="entry name" value="Tyr_kinase_AS"/>
</dbReference>
<keyword evidence="8" id="KW-0675">Receptor</keyword>
<feature type="region of interest" description="Disordered" evidence="10">
    <location>
        <begin position="376"/>
        <end position="431"/>
    </location>
</feature>
<dbReference type="InterPro" id="IPR011009">
    <property type="entry name" value="Kinase-like_dom_sf"/>
</dbReference>
<dbReference type="GO" id="GO:0043235">
    <property type="term" value="C:receptor complex"/>
    <property type="evidence" value="ECO:0007669"/>
    <property type="project" value="TreeGrafter"/>
</dbReference>
<comment type="subcellular location">
    <subcellularLocation>
        <location evidence="1">Cell membrane</location>
        <topology evidence="1">Single-pass membrane protein</topology>
    </subcellularLocation>
</comment>
<dbReference type="SUPFAM" id="SSF56112">
    <property type="entry name" value="Protein kinase-like (PK-like)"/>
    <property type="match status" value="1"/>
</dbReference>
<dbReference type="Gene3D" id="1.10.510.10">
    <property type="entry name" value="Transferase(Phosphotransferase) domain 1"/>
    <property type="match status" value="1"/>
</dbReference>
<proteinExistence type="predicted"/>
<dbReference type="PROSITE" id="PS50011">
    <property type="entry name" value="PROTEIN_KINASE_DOM"/>
    <property type="match status" value="1"/>
</dbReference>
<evidence type="ECO:0000256" key="4">
    <source>
        <dbReference type="ARBA" id="ARBA00022741"/>
    </source>
</evidence>
<gene>
    <name evidence="12" type="ORF">CTOB1V02_LOCUS1337</name>
</gene>
<evidence type="ECO:0000256" key="6">
    <source>
        <dbReference type="ARBA" id="ARBA00022989"/>
    </source>
</evidence>
<reference evidence="12" key="1">
    <citation type="submission" date="2020-11" db="EMBL/GenBank/DDBJ databases">
        <authorList>
            <person name="Tran Van P."/>
        </authorList>
    </citation>
    <scope>NUCLEOTIDE SEQUENCE</scope>
</reference>
<dbReference type="GO" id="GO:0005886">
    <property type="term" value="C:plasma membrane"/>
    <property type="evidence" value="ECO:0007669"/>
    <property type="project" value="UniProtKB-SubCell"/>
</dbReference>
<feature type="region of interest" description="Disordered" evidence="10">
    <location>
        <begin position="138"/>
        <end position="178"/>
    </location>
</feature>
<keyword evidence="5" id="KW-0067">ATP-binding</keyword>
<feature type="region of interest" description="Disordered" evidence="10">
    <location>
        <begin position="268"/>
        <end position="327"/>
    </location>
</feature>
<keyword evidence="2 11" id="KW-0812">Transmembrane</keyword>
<feature type="transmembrane region" description="Helical" evidence="11">
    <location>
        <begin position="185"/>
        <end position="208"/>
    </location>
</feature>
<organism evidence="12">
    <name type="scientific">Cyprideis torosa</name>
    <dbReference type="NCBI Taxonomy" id="163714"/>
    <lineage>
        <taxon>Eukaryota</taxon>
        <taxon>Metazoa</taxon>
        <taxon>Ecdysozoa</taxon>
        <taxon>Arthropoda</taxon>
        <taxon>Crustacea</taxon>
        <taxon>Oligostraca</taxon>
        <taxon>Ostracoda</taxon>
        <taxon>Podocopa</taxon>
        <taxon>Podocopida</taxon>
        <taxon>Cytherocopina</taxon>
        <taxon>Cytheroidea</taxon>
        <taxon>Cytherideidae</taxon>
        <taxon>Cyprideis</taxon>
    </lineage>
</organism>
<dbReference type="Gene3D" id="3.30.200.20">
    <property type="entry name" value="Phosphorylase Kinase, domain 1"/>
    <property type="match status" value="1"/>
</dbReference>
<feature type="compositionally biased region" description="Polar residues" evidence="10">
    <location>
        <begin position="294"/>
        <end position="304"/>
    </location>
</feature>
<dbReference type="GO" id="GO:0010976">
    <property type="term" value="P:positive regulation of neuron projection development"/>
    <property type="evidence" value="ECO:0007669"/>
    <property type="project" value="TreeGrafter"/>
</dbReference>
<dbReference type="EMBL" id="OB660186">
    <property type="protein sequence ID" value="CAD7223347.1"/>
    <property type="molecule type" value="Genomic_DNA"/>
</dbReference>
<dbReference type="PROSITE" id="PS00109">
    <property type="entry name" value="PROTEIN_KINASE_TYR"/>
    <property type="match status" value="1"/>
</dbReference>
<dbReference type="InterPro" id="IPR000719">
    <property type="entry name" value="Prot_kinase_dom"/>
</dbReference>
<evidence type="ECO:0000256" key="9">
    <source>
        <dbReference type="ARBA" id="ARBA00023180"/>
    </source>
</evidence>
<dbReference type="Pfam" id="PF07714">
    <property type="entry name" value="PK_Tyr_Ser-Thr"/>
    <property type="match status" value="1"/>
</dbReference>
<keyword evidence="3" id="KW-0732">Signal</keyword>
<dbReference type="OrthoDB" id="535945at2759"/>
<evidence type="ECO:0000256" key="11">
    <source>
        <dbReference type="SAM" id="Phobius"/>
    </source>
</evidence>
<keyword evidence="4" id="KW-0547">Nucleotide-binding</keyword>
<dbReference type="SMART" id="SM00469">
    <property type="entry name" value="WIF"/>
    <property type="match status" value="1"/>
</dbReference>
<dbReference type="PANTHER" id="PTHR24416">
    <property type="entry name" value="TYROSINE-PROTEIN KINASE RECEPTOR"/>
    <property type="match status" value="1"/>
</dbReference>
<dbReference type="GO" id="GO:0051897">
    <property type="term" value="P:positive regulation of phosphatidylinositol 3-kinase/protein kinase B signal transduction"/>
    <property type="evidence" value="ECO:0007669"/>
    <property type="project" value="TreeGrafter"/>
</dbReference>
<keyword evidence="6 11" id="KW-1133">Transmembrane helix</keyword>
<dbReference type="InterPro" id="IPR001245">
    <property type="entry name" value="Ser-Thr/Tyr_kinase_cat_dom"/>
</dbReference>
<dbReference type="InterPro" id="IPR003306">
    <property type="entry name" value="WIF"/>
</dbReference>
<protein>
    <submittedName>
        <fullName evidence="12">Uncharacterized protein</fullName>
    </submittedName>
</protein>
<evidence type="ECO:0000256" key="8">
    <source>
        <dbReference type="ARBA" id="ARBA00023170"/>
    </source>
</evidence>
<evidence type="ECO:0000313" key="12">
    <source>
        <dbReference type="EMBL" id="CAD7223347.1"/>
    </source>
</evidence>
<dbReference type="GO" id="GO:0005524">
    <property type="term" value="F:ATP binding"/>
    <property type="evidence" value="ECO:0007669"/>
    <property type="project" value="UniProtKB-KW"/>
</dbReference>
<evidence type="ECO:0000256" key="10">
    <source>
        <dbReference type="SAM" id="MobiDB-lite"/>
    </source>
</evidence>
<evidence type="ECO:0000256" key="7">
    <source>
        <dbReference type="ARBA" id="ARBA00023136"/>
    </source>
</evidence>
<keyword evidence="7 11" id="KW-0472">Membrane</keyword>
<dbReference type="PRINTS" id="PR00109">
    <property type="entry name" value="TYRKINASE"/>
</dbReference>
<keyword evidence="9" id="KW-0325">Glycoprotein</keyword>
<evidence type="ECO:0000256" key="3">
    <source>
        <dbReference type="ARBA" id="ARBA00022729"/>
    </source>
</evidence>
<accession>A0A7R8W208</accession>
<feature type="compositionally biased region" description="Basic and acidic residues" evidence="10">
    <location>
        <begin position="138"/>
        <end position="151"/>
    </location>
</feature>
<evidence type="ECO:0000256" key="5">
    <source>
        <dbReference type="ARBA" id="ARBA00022840"/>
    </source>
</evidence>
<dbReference type="GO" id="GO:0007169">
    <property type="term" value="P:cell surface receptor protein tyrosine kinase signaling pathway"/>
    <property type="evidence" value="ECO:0007669"/>
    <property type="project" value="TreeGrafter"/>
</dbReference>
<dbReference type="GO" id="GO:0007409">
    <property type="term" value="P:axonogenesis"/>
    <property type="evidence" value="ECO:0007669"/>
    <property type="project" value="TreeGrafter"/>
</dbReference>
<feature type="compositionally biased region" description="Pro residues" evidence="10">
    <location>
        <begin position="410"/>
        <end position="431"/>
    </location>
</feature>
<dbReference type="Gene3D" id="2.60.40.2170">
    <property type="entry name" value="Wnt, WIF domain"/>
    <property type="match status" value="1"/>
</dbReference>
<name>A0A7R8W208_9CRUS</name>
<dbReference type="PANTHER" id="PTHR24416:SF349">
    <property type="entry name" value="TYROSINE-PROTEIN KINASE RYK"/>
    <property type="match status" value="1"/>
</dbReference>
<dbReference type="PROSITE" id="PS50814">
    <property type="entry name" value="WIF"/>
    <property type="match status" value="1"/>
</dbReference>
<feature type="compositionally biased region" description="Basic and acidic residues" evidence="10">
    <location>
        <begin position="161"/>
        <end position="170"/>
    </location>
</feature>
<evidence type="ECO:0000256" key="1">
    <source>
        <dbReference type="ARBA" id="ARBA00004162"/>
    </source>
</evidence>